<name>A0A183CHB9_GLOPA</name>
<dbReference type="Proteomes" id="UP000050741">
    <property type="component" value="Unassembled WGS sequence"/>
</dbReference>
<feature type="region of interest" description="Disordered" evidence="1">
    <location>
        <begin position="1"/>
        <end position="21"/>
    </location>
</feature>
<organism evidence="2 3">
    <name type="scientific">Globodera pallida</name>
    <name type="common">Potato cyst nematode worm</name>
    <name type="synonym">Heterodera pallida</name>
    <dbReference type="NCBI Taxonomy" id="36090"/>
    <lineage>
        <taxon>Eukaryota</taxon>
        <taxon>Metazoa</taxon>
        <taxon>Ecdysozoa</taxon>
        <taxon>Nematoda</taxon>
        <taxon>Chromadorea</taxon>
        <taxon>Rhabditida</taxon>
        <taxon>Tylenchina</taxon>
        <taxon>Tylenchomorpha</taxon>
        <taxon>Tylenchoidea</taxon>
        <taxon>Heteroderidae</taxon>
        <taxon>Heteroderinae</taxon>
        <taxon>Globodera</taxon>
    </lineage>
</organism>
<evidence type="ECO:0000256" key="1">
    <source>
        <dbReference type="SAM" id="MobiDB-lite"/>
    </source>
</evidence>
<reference evidence="3" key="2">
    <citation type="submission" date="2016-06" db="UniProtKB">
        <authorList>
            <consortium name="WormBaseParasite"/>
        </authorList>
    </citation>
    <scope>IDENTIFICATION</scope>
</reference>
<sequence>MPISTESTNGGDITADQGPSPEERILRDRIAELERQQTINSPSAGFDLVAQNGNESKTFGIEFRLPQTGGSCDDGLIICYLGSLATRTLDNVHTANGMSVNSELFNVDNAVNNSLAKYCTKKRTFHGMASNFKIDAQRQFVIHFGNENEFFAYVTVNGGESFEIVGDKAKREAFTELALKSAHLKDFFGFWTLGLDMLPWMDHEVKLFVNRTCSCTMEAWFIRPTDGMPNNPKEPSTGIGGPKAKCVGNTIFKVPLNNSLKANRMLIDGNALDNSISSELLDLSKTAL</sequence>
<evidence type="ECO:0000313" key="3">
    <source>
        <dbReference type="WBParaSite" id="GPLIN_001227500"/>
    </source>
</evidence>
<keyword evidence="2" id="KW-1185">Reference proteome</keyword>
<accession>A0A183CHB9</accession>
<evidence type="ECO:0000313" key="2">
    <source>
        <dbReference type="Proteomes" id="UP000050741"/>
    </source>
</evidence>
<dbReference type="WBParaSite" id="GPLIN_001227500">
    <property type="protein sequence ID" value="GPLIN_001227500"/>
    <property type="gene ID" value="GPLIN_001227500"/>
</dbReference>
<reference evidence="2" key="1">
    <citation type="submission" date="2014-05" db="EMBL/GenBank/DDBJ databases">
        <title>The genome and life-stage specific transcriptomes of Globodera pallida elucidate key aspects of plant parasitism by a cyst nematode.</title>
        <authorList>
            <person name="Cotton J.A."/>
            <person name="Lilley C.J."/>
            <person name="Jones L.M."/>
            <person name="Kikuchi T."/>
            <person name="Reid A.J."/>
            <person name="Thorpe P."/>
            <person name="Tsai I.J."/>
            <person name="Beasley H."/>
            <person name="Blok V."/>
            <person name="Cock P.J.A."/>
            <person name="Van den Akker S.E."/>
            <person name="Holroyd N."/>
            <person name="Hunt M."/>
            <person name="Mantelin S."/>
            <person name="Naghra H."/>
            <person name="Pain A."/>
            <person name="Palomares-Rius J.E."/>
            <person name="Zarowiecki M."/>
            <person name="Berriman M."/>
            <person name="Jones J.T."/>
            <person name="Urwin P.E."/>
        </authorList>
    </citation>
    <scope>NUCLEOTIDE SEQUENCE [LARGE SCALE GENOMIC DNA]</scope>
    <source>
        <strain evidence="2">Lindley</strain>
    </source>
</reference>
<feature type="compositionally biased region" description="Polar residues" evidence="1">
    <location>
        <begin position="1"/>
        <end position="11"/>
    </location>
</feature>
<dbReference type="AlphaFoldDB" id="A0A183CHB9"/>
<proteinExistence type="predicted"/>
<protein>
    <submittedName>
        <fullName evidence="3">Farnesoic acid O-methyl transferase domain-containing protein</fullName>
    </submittedName>
</protein>